<dbReference type="Gene3D" id="3.40.50.620">
    <property type="entry name" value="HUPs"/>
    <property type="match status" value="2"/>
</dbReference>
<dbReference type="RefSeq" id="WP_109654447.1">
    <property type="nucleotide sequence ID" value="NZ_CP029145.1"/>
</dbReference>
<gene>
    <name evidence="2" type="ORF">DDQ68_02270</name>
</gene>
<dbReference type="InterPro" id="IPR006016">
    <property type="entry name" value="UspA"/>
</dbReference>
<dbReference type="OrthoDB" id="878074at2"/>
<reference evidence="3" key="1">
    <citation type="submission" date="2018-04" db="EMBL/GenBank/DDBJ databases">
        <title>Complete genome of Antarctic heterotrophic bacterium Hymenobacter nivis.</title>
        <authorList>
            <person name="Terashima M."/>
        </authorList>
    </citation>
    <scope>NUCLEOTIDE SEQUENCE [LARGE SCALE GENOMIC DNA]</scope>
    <source>
        <strain evidence="3">NBRC 111535</strain>
    </source>
</reference>
<dbReference type="KEGG" id="hnv:DDQ68_02270"/>
<dbReference type="Proteomes" id="UP000245999">
    <property type="component" value="Chromosome"/>
</dbReference>
<protein>
    <recommendedName>
        <fullName evidence="1">UspA domain-containing protein</fullName>
    </recommendedName>
</protein>
<dbReference type="EMBL" id="CP029145">
    <property type="protein sequence ID" value="AWM31714.1"/>
    <property type="molecule type" value="Genomic_DNA"/>
</dbReference>
<dbReference type="InterPro" id="IPR014729">
    <property type="entry name" value="Rossmann-like_a/b/a_fold"/>
</dbReference>
<evidence type="ECO:0000313" key="2">
    <source>
        <dbReference type="EMBL" id="AWM31714.1"/>
    </source>
</evidence>
<dbReference type="SUPFAM" id="SSF52402">
    <property type="entry name" value="Adenine nucleotide alpha hydrolases-like"/>
    <property type="match status" value="2"/>
</dbReference>
<accession>A0A2Z3GQQ7</accession>
<evidence type="ECO:0000259" key="1">
    <source>
        <dbReference type="Pfam" id="PF00582"/>
    </source>
</evidence>
<name>A0A2Z3GQQ7_9BACT</name>
<sequence length="280" mass="29677">MKPTLLVLTDSSPAAEQARAYAAVLAAPLGAEVHLLHVYPTPPMTSRVGAVIQATNARYVRRERHALETVAAEMPVPATATTVATDWAEAVQQALDAYHPLLVIAGLTATDGLLDEWLSNRALPLAHATGYPLLLVPEHLPPAALRPPRCLVLAVREKPFTLTPEGLALVPYFEALNASIVPTSVSLPGELNTGRYGLAAARECGLTAALADSNLYRVEAGSPAAGLRQAVEELSADGLVLLDPGHGWVNKLFGESIIDEVLRHTQVPVLLLATQENSPD</sequence>
<feature type="domain" description="UspA" evidence="1">
    <location>
        <begin position="217"/>
        <end position="271"/>
    </location>
</feature>
<organism evidence="2 3">
    <name type="scientific">Hymenobacter nivis</name>
    <dbReference type="NCBI Taxonomy" id="1850093"/>
    <lineage>
        <taxon>Bacteria</taxon>
        <taxon>Pseudomonadati</taxon>
        <taxon>Bacteroidota</taxon>
        <taxon>Cytophagia</taxon>
        <taxon>Cytophagales</taxon>
        <taxon>Hymenobacteraceae</taxon>
        <taxon>Hymenobacter</taxon>
    </lineage>
</organism>
<feature type="domain" description="UspA" evidence="1">
    <location>
        <begin position="4"/>
        <end position="136"/>
    </location>
</feature>
<proteinExistence type="predicted"/>
<keyword evidence="3" id="KW-1185">Reference proteome</keyword>
<dbReference type="AlphaFoldDB" id="A0A2Z3GQQ7"/>
<dbReference type="Pfam" id="PF00582">
    <property type="entry name" value="Usp"/>
    <property type="match status" value="2"/>
</dbReference>
<evidence type="ECO:0000313" key="3">
    <source>
        <dbReference type="Proteomes" id="UP000245999"/>
    </source>
</evidence>